<reference evidence="1 2" key="1">
    <citation type="submission" date="2017-07" db="EMBL/GenBank/DDBJ databases">
        <title>A draft genome sequence of Komagataeibacter xylinus LMG 1515.</title>
        <authorList>
            <person name="Skraban J."/>
            <person name="Cleenwerck I."/>
            <person name="Vandamme P."/>
            <person name="Trcek J."/>
        </authorList>
    </citation>
    <scope>NUCLEOTIDE SEQUENCE [LARGE SCALE GENOMIC DNA]</scope>
    <source>
        <strain evidence="1 2">LMG 1515</strain>
    </source>
</reference>
<comment type="caution">
    <text evidence="1">The sequence shown here is derived from an EMBL/GenBank/DDBJ whole genome shotgun (WGS) entry which is preliminary data.</text>
</comment>
<dbReference type="Proteomes" id="UP000248257">
    <property type="component" value="Unassembled WGS sequence"/>
</dbReference>
<dbReference type="AlphaFoldDB" id="A0A318PLD3"/>
<accession>A0A318PLD3</accession>
<dbReference type="STRING" id="1220579.GCA_001571345_02103"/>
<proteinExistence type="predicted"/>
<evidence type="ECO:0000313" key="2">
    <source>
        <dbReference type="Proteomes" id="UP000248257"/>
    </source>
</evidence>
<evidence type="ECO:0000313" key="1">
    <source>
        <dbReference type="EMBL" id="PYD56382.1"/>
    </source>
</evidence>
<sequence>MTAISDDDVHNALAELIRIEPDTDSVETIEAYRDHIMQYREEETSAMAVLRGYARQFAGDIVALRERYYALSGDRRYRQETTGKDLGVVTAALKDAWSVVPGWQN</sequence>
<gene>
    <name evidence="1" type="ORF">CFR75_11225</name>
</gene>
<dbReference type="EMBL" id="NKUC01000024">
    <property type="protein sequence ID" value="PYD56382.1"/>
    <property type="molecule type" value="Genomic_DNA"/>
</dbReference>
<organism evidence="1 2">
    <name type="scientific">Komagataeibacter xylinus</name>
    <name type="common">Gluconacetobacter xylinus</name>
    <dbReference type="NCBI Taxonomy" id="28448"/>
    <lineage>
        <taxon>Bacteria</taxon>
        <taxon>Pseudomonadati</taxon>
        <taxon>Pseudomonadota</taxon>
        <taxon>Alphaproteobacteria</taxon>
        <taxon>Acetobacterales</taxon>
        <taxon>Acetobacteraceae</taxon>
        <taxon>Komagataeibacter</taxon>
    </lineage>
</organism>
<name>A0A318PLD3_KOMXY</name>
<dbReference type="RefSeq" id="WP_061274745.1">
    <property type="nucleotide sequence ID" value="NZ_CBCRXN010000026.1"/>
</dbReference>
<keyword evidence="2" id="KW-1185">Reference proteome</keyword>
<protein>
    <submittedName>
        <fullName evidence="1">Uncharacterized protein</fullName>
    </submittedName>
</protein>